<dbReference type="OrthoDB" id="5987936at2759"/>
<evidence type="ECO:0000256" key="7">
    <source>
        <dbReference type="ARBA" id="ARBA00023170"/>
    </source>
</evidence>
<keyword evidence="3 9" id="KW-0812">Transmembrane</keyword>
<dbReference type="PRINTS" id="PR01012">
    <property type="entry name" value="NRPEPTIDEYR"/>
</dbReference>
<evidence type="ECO:0000256" key="10">
    <source>
        <dbReference type="SAM" id="Phobius"/>
    </source>
</evidence>
<dbReference type="SUPFAM" id="SSF81321">
    <property type="entry name" value="Family A G protein-coupled receptor-like"/>
    <property type="match status" value="1"/>
</dbReference>
<organism evidence="12 13">
    <name type="scientific">Candidula unifasciata</name>
    <dbReference type="NCBI Taxonomy" id="100452"/>
    <lineage>
        <taxon>Eukaryota</taxon>
        <taxon>Metazoa</taxon>
        <taxon>Spiralia</taxon>
        <taxon>Lophotrochozoa</taxon>
        <taxon>Mollusca</taxon>
        <taxon>Gastropoda</taxon>
        <taxon>Heterobranchia</taxon>
        <taxon>Euthyneura</taxon>
        <taxon>Panpulmonata</taxon>
        <taxon>Eupulmonata</taxon>
        <taxon>Stylommatophora</taxon>
        <taxon>Helicina</taxon>
        <taxon>Helicoidea</taxon>
        <taxon>Geomitridae</taxon>
        <taxon>Candidula</taxon>
    </lineage>
</organism>
<evidence type="ECO:0000256" key="3">
    <source>
        <dbReference type="ARBA" id="ARBA00022692"/>
    </source>
</evidence>
<evidence type="ECO:0000256" key="2">
    <source>
        <dbReference type="ARBA" id="ARBA00010663"/>
    </source>
</evidence>
<dbReference type="PROSITE" id="PS00237">
    <property type="entry name" value="G_PROTEIN_RECEP_F1_1"/>
    <property type="match status" value="1"/>
</dbReference>
<reference evidence="12" key="1">
    <citation type="submission" date="2021-04" db="EMBL/GenBank/DDBJ databases">
        <authorList>
            <consortium name="Molecular Ecology Group"/>
        </authorList>
    </citation>
    <scope>NUCLEOTIDE SEQUENCE</scope>
</reference>
<dbReference type="PROSITE" id="PS50262">
    <property type="entry name" value="G_PROTEIN_RECEP_F1_2"/>
    <property type="match status" value="1"/>
</dbReference>
<protein>
    <recommendedName>
        <fullName evidence="11">G-protein coupled receptors family 1 profile domain-containing protein</fullName>
    </recommendedName>
</protein>
<gene>
    <name evidence="12" type="ORF">CUNI_LOCUS9818</name>
</gene>
<comment type="subcellular location">
    <subcellularLocation>
        <location evidence="1">Membrane</location>
        <topology evidence="1">Multi-pass membrane protein</topology>
    </subcellularLocation>
</comment>
<proteinExistence type="inferred from homology"/>
<comment type="caution">
    <text evidence="12">The sequence shown here is derived from an EMBL/GenBank/DDBJ whole genome shotgun (WGS) entry which is preliminary data.</text>
</comment>
<keyword evidence="7 9" id="KW-0675">Receptor</keyword>
<name>A0A8S3Z922_9EUPU</name>
<comment type="similarity">
    <text evidence="2 9">Belongs to the G-protein coupled receptor 1 family.</text>
</comment>
<keyword evidence="6 10" id="KW-0472">Membrane</keyword>
<dbReference type="Gene3D" id="1.20.1070.10">
    <property type="entry name" value="Rhodopsin 7-helix transmembrane proteins"/>
    <property type="match status" value="1"/>
</dbReference>
<feature type="transmembrane region" description="Helical" evidence="10">
    <location>
        <begin position="67"/>
        <end position="89"/>
    </location>
</feature>
<evidence type="ECO:0000256" key="5">
    <source>
        <dbReference type="ARBA" id="ARBA00023040"/>
    </source>
</evidence>
<keyword evidence="13" id="KW-1185">Reference proteome</keyword>
<evidence type="ECO:0000313" key="12">
    <source>
        <dbReference type="EMBL" id="CAG5124260.1"/>
    </source>
</evidence>
<evidence type="ECO:0000313" key="13">
    <source>
        <dbReference type="Proteomes" id="UP000678393"/>
    </source>
</evidence>
<feature type="transmembrane region" description="Helical" evidence="10">
    <location>
        <begin position="299"/>
        <end position="320"/>
    </location>
</feature>
<evidence type="ECO:0000256" key="1">
    <source>
        <dbReference type="ARBA" id="ARBA00004141"/>
    </source>
</evidence>
<keyword evidence="5 9" id="KW-0297">G-protein coupled receptor</keyword>
<dbReference type="EMBL" id="CAJHNH020001739">
    <property type="protein sequence ID" value="CAG5124260.1"/>
    <property type="molecule type" value="Genomic_DNA"/>
</dbReference>
<feature type="transmembrane region" description="Helical" evidence="10">
    <location>
        <begin position="181"/>
        <end position="203"/>
    </location>
</feature>
<dbReference type="GO" id="GO:0005886">
    <property type="term" value="C:plasma membrane"/>
    <property type="evidence" value="ECO:0007669"/>
    <property type="project" value="TreeGrafter"/>
</dbReference>
<evidence type="ECO:0000256" key="9">
    <source>
        <dbReference type="RuleBase" id="RU000688"/>
    </source>
</evidence>
<evidence type="ECO:0000256" key="4">
    <source>
        <dbReference type="ARBA" id="ARBA00022989"/>
    </source>
</evidence>
<sequence>MEANTSSQHINIPEMTTSESHVPTDMMITNRSNGTTPCWNEYCWDEPTYFDHLYEHITPEDFEWGFIVPYFLTFIVGLVGNALVCFAVWRNHNMRTVTNVFIVNLAVGDFMVILVCLPPTLIQDVIETWFLGTACCKVVLYLQTTAVCVSVLTLSAIAVERWWAICYPLRFKSTLPRARKIIVLIWVVAFLTALPEAVVAKAIPYNFPNRISTKLLTMCKPSWDPLNQGIYQIILALIFYVLPMILMALTYSHIACVLWKRDIPGAIVNIKTPGRKPMLDSNRNSQEDQIVSRRKAARMLIAIVIVFGVCYLPVHLMNLLRYFEVVSYGGSRRELFIQSMIIHLLPYINSSLNPVIYNFMSAKFRKEFKTACLCCFYGIRKRPYQPRRETTFTMTFSNSNYSNCHTEEVTLASI</sequence>
<feature type="domain" description="G-protein coupled receptors family 1 profile" evidence="11">
    <location>
        <begin position="80"/>
        <end position="357"/>
    </location>
</feature>
<dbReference type="InterPro" id="IPR000611">
    <property type="entry name" value="NPY_rcpt"/>
</dbReference>
<dbReference type="PRINTS" id="PR00237">
    <property type="entry name" value="GPCRRHODOPSN"/>
</dbReference>
<feature type="transmembrane region" description="Helical" evidence="10">
    <location>
        <begin position="140"/>
        <end position="160"/>
    </location>
</feature>
<dbReference type="InterPro" id="IPR017452">
    <property type="entry name" value="GPCR_Rhodpsn_7TM"/>
</dbReference>
<feature type="transmembrane region" description="Helical" evidence="10">
    <location>
        <begin position="230"/>
        <end position="251"/>
    </location>
</feature>
<dbReference type="Proteomes" id="UP000678393">
    <property type="component" value="Unassembled WGS sequence"/>
</dbReference>
<feature type="transmembrane region" description="Helical" evidence="10">
    <location>
        <begin position="340"/>
        <end position="360"/>
    </location>
</feature>
<dbReference type="InterPro" id="IPR000276">
    <property type="entry name" value="GPCR_Rhodpsn"/>
</dbReference>
<keyword evidence="4 10" id="KW-1133">Transmembrane helix</keyword>
<evidence type="ECO:0000256" key="6">
    <source>
        <dbReference type="ARBA" id="ARBA00023136"/>
    </source>
</evidence>
<accession>A0A8S3Z922</accession>
<dbReference type="GO" id="GO:0004983">
    <property type="term" value="F:neuropeptide Y receptor activity"/>
    <property type="evidence" value="ECO:0007669"/>
    <property type="project" value="InterPro"/>
</dbReference>
<dbReference type="PANTHER" id="PTHR45695">
    <property type="entry name" value="LEUCOKININ RECEPTOR-RELATED"/>
    <property type="match status" value="1"/>
</dbReference>
<evidence type="ECO:0000256" key="8">
    <source>
        <dbReference type="ARBA" id="ARBA00023224"/>
    </source>
</evidence>
<feature type="transmembrane region" description="Helical" evidence="10">
    <location>
        <begin position="101"/>
        <end position="120"/>
    </location>
</feature>
<dbReference type="AlphaFoldDB" id="A0A8S3Z922"/>
<keyword evidence="8 9" id="KW-0807">Transducer</keyword>
<dbReference type="PANTHER" id="PTHR45695:SF15">
    <property type="entry name" value="OPSIN RH2"/>
    <property type="match status" value="1"/>
</dbReference>
<dbReference type="Pfam" id="PF00001">
    <property type="entry name" value="7tm_1"/>
    <property type="match status" value="1"/>
</dbReference>
<evidence type="ECO:0000259" key="11">
    <source>
        <dbReference type="PROSITE" id="PS50262"/>
    </source>
</evidence>